<evidence type="ECO:0000256" key="5">
    <source>
        <dbReference type="ARBA" id="ARBA00022989"/>
    </source>
</evidence>
<keyword evidence="14" id="KW-1185">Reference proteome</keyword>
<dbReference type="EMBL" id="CP046640">
    <property type="protein sequence ID" value="QTL96794.1"/>
    <property type="molecule type" value="Genomic_DNA"/>
</dbReference>
<evidence type="ECO:0000313" key="13">
    <source>
        <dbReference type="EMBL" id="QTL96794.1"/>
    </source>
</evidence>
<name>A0A8A7KF60_9FIRM</name>
<reference evidence="13" key="1">
    <citation type="submission" date="2019-12" db="EMBL/GenBank/DDBJ databases">
        <authorList>
            <person name="zhang j."/>
            <person name="sun C.M."/>
        </authorList>
    </citation>
    <scope>NUCLEOTIDE SEQUENCE</scope>
    <source>
        <strain evidence="13">NS-1</strain>
    </source>
</reference>
<dbReference type="KEGG" id="ifn:GM661_01790"/>
<dbReference type="CDD" id="cd18773">
    <property type="entry name" value="PDC1_HK_sensor"/>
    <property type="match status" value="1"/>
</dbReference>
<protein>
    <submittedName>
        <fullName evidence="13">HAMP domain-containing protein</fullName>
    </submittedName>
</protein>
<dbReference type="InterPro" id="IPR033479">
    <property type="entry name" value="dCache_1"/>
</dbReference>
<keyword evidence="7 9" id="KW-0807">Transducer</keyword>
<dbReference type="RefSeq" id="WP_230868485.1">
    <property type="nucleotide sequence ID" value="NZ_CP046640.1"/>
</dbReference>
<evidence type="ECO:0000256" key="10">
    <source>
        <dbReference type="SAM" id="Coils"/>
    </source>
</evidence>
<keyword evidence="3" id="KW-0145">Chemotaxis</keyword>
<dbReference type="PROSITE" id="PS50111">
    <property type="entry name" value="CHEMOTAXIS_TRANSDUC_2"/>
    <property type="match status" value="1"/>
</dbReference>
<dbReference type="CDD" id="cd11386">
    <property type="entry name" value="MCP_signal"/>
    <property type="match status" value="1"/>
</dbReference>
<dbReference type="GO" id="GO:0007165">
    <property type="term" value="P:signal transduction"/>
    <property type="evidence" value="ECO:0007669"/>
    <property type="project" value="UniProtKB-KW"/>
</dbReference>
<dbReference type="GO" id="GO:0005886">
    <property type="term" value="C:plasma membrane"/>
    <property type="evidence" value="ECO:0007669"/>
    <property type="project" value="UniProtKB-SubCell"/>
</dbReference>
<proteinExistence type="inferred from homology"/>
<dbReference type="PANTHER" id="PTHR32089:SF112">
    <property type="entry name" value="LYSOZYME-LIKE PROTEIN-RELATED"/>
    <property type="match status" value="1"/>
</dbReference>
<evidence type="ECO:0000256" key="6">
    <source>
        <dbReference type="ARBA" id="ARBA00023136"/>
    </source>
</evidence>
<evidence type="ECO:0000256" key="1">
    <source>
        <dbReference type="ARBA" id="ARBA00004651"/>
    </source>
</evidence>
<evidence type="ECO:0000256" key="3">
    <source>
        <dbReference type="ARBA" id="ARBA00022500"/>
    </source>
</evidence>
<evidence type="ECO:0000259" key="12">
    <source>
        <dbReference type="PROSITE" id="PS50885"/>
    </source>
</evidence>
<dbReference type="AlphaFoldDB" id="A0A8A7KF60"/>
<evidence type="ECO:0000256" key="4">
    <source>
        <dbReference type="ARBA" id="ARBA00022692"/>
    </source>
</evidence>
<dbReference type="Proteomes" id="UP000665020">
    <property type="component" value="Chromosome"/>
</dbReference>
<evidence type="ECO:0000256" key="2">
    <source>
        <dbReference type="ARBA" id="ARBA00022475"/>
    </source>
</evidence>
<evidence type="ECO:0000259" key="11">
    <source>
        <dbReference type="PROSITE" id="PS50111"/>
    </source>
</evidence>
<dbReference type="Pfam" id="PF00672">
    <property type="entry name" value="HAMP"/>
    <property type="match status" value="1"/>
</dbReference>
<dbReference type="CDD" id="cd12912">
    <property type="entry name" value="PDC2_MCP_like"/>
    <property type="match status" value="1"/>
</dbReference>
<evidence type="ECO:0000256" key="8">
    <source>
        <dbReference type="ARBA" id="ARBA00029447"/>
    </source>
</evidence>
<dbReference type="SMART" id="SM00304">
    <property type="entry name" value="HAMP"/>
    <property type="match status" value="2"/>
</dbReference>
<feature type="coiled-coil region" evidence="10">
    <location>
        <begin position="581"/>
        <end position="671"/>
    </location>
</feature>
<dbReference type="PROSITE" id="PS50885">
    <property type="entry name" value="HAMP"/>
    <property type="match status" value="1"/>
</dbReference>
<feature type="domain" description="HAMP" evidence="12">
    <location>
        <begin position="310"/>
        <end position="365"/>
    </location>
</feature>
<dbReference type="Gene3D" id="6.10.340.10">
    <property type="match status" value="1"/>
</dbReference>
<evidence type="ECO:0000256" key="7">
    <source>
        <dbReference type="ARBA" id="ARBA00023224"/>
    </source>
</evidence>
<keyword evidence="5" id="KW-1133">Transmembrane helix</keyword>
<organism evidence="13 14">
    <name type="scientific">Iocasia fonsfrigidae</name>
    <dbReference type="NCBI Taxonomy" id="2682810"/>
    <lineage>
        <taxon>Bacteria</taxon>
        <taxon>Bacillati</taxon>
        <taxon>Bacillota</taxon>
        <taxon>Clostridia</taxon>
        <taxon>Halanaerobiales</taxon>
        <taxon>Halanaerobiaceae</taxon>
        <taxon>Iocasia</taxon>
    </lineage>
</organism>
<dbReference type="GO" id="GO:0006935">
    <property type="term" value="P:chemotaxis"/>
    <property type="evidence" value="ECO:0007669"/>
    <property type="project" value="UniProtKB-KW"/>
</dbReference>
<keyword evidence="4" id="KW-0812">Transmembrane</keyword>
<dbReference type="Pfam" id="PF02743">
    <property type="entry name" value="dCache_1"/>
    <property type="match status" value="1"/>
</dbReference>
<accession>A0A8A7KF60</accession>
<keyword evidence="2" id="KW-1003">Cell membrane</keyword>
<evidence type="ECO:0000256" key="9">
    <source>
        <dbReference type="PROSITE-ProRule" id="PRU00284"/>
    </source>
</evidence>
<dbReference type="InterPro" id="IPR004089">
    <property type="entry name" value="MCPsignal_dom"/>
</dbReference>
<comment type="similarity">
    <text evidence="8">Belongs to the methyl-accepting chemotaxis (MCP) protein family.</text>
</comment>
<dbReference type="Gene3D" id="3.30.450.20">
    <property type="entry name" value="PAS domain"/>
    <property type="match status" value="1"/>
</dbReference>
<dbReference type="InterPro" id="IPR003660">
    <property type="entry name" value="HAMP_dom"/>
</dbReference>
<keyword evidence="10" id="KW-0175">Coiled coil</keyword>
<keyword evidence="6" id="KW-0472">Membrane</keyword>
<dbReference type="SUPFAM" id="SSF58104">
    <property type="entry name" value="Methyl-accepting chemotaxis protein (MCP) signaling domain"/>
    <property type="match status" value="1"/>
</dbReference>
<dbReference type="PANTHER" id="PTHR32089">
    <property type="entry name" value="METHYL-ACCEPTING CHEMOTAXIS PROTEIN MCPB"/>
    <property type="match status" value="1"/>
</dbReference>
<dbReference type="Pfam" id="PF00015">
    <property type="entry name" value="MCPsignal"/>
    <property type="match status" value="1"/>
</dbReference>
<dbReference type="CDD" id="cd06225">
    <property type="entry name" value="HAMP"/>
    <property type="match status" value="1"/>
</dbReference>
<comment type="subcellular location">
    <subcellularLocation>
        <location evidence="1">Cell membrane</location>
        <topology evidence="1">Multi-pass membrane protein</topology>
    </subcellularLocation>
</comment>
<gene>
    <name evidence="13" type="ORF">GM661_01790</name>
</gene>
<sequence>MFKSIKIRMIAIISLVILILVAGSSFFAYNSSRNILEDTLDKTARDAANKNAIIFKEKLFDSINTISNLDITYIRDREDLMESLDGETLRSLYWMQVSDGFKELAEGKNSLETIFVVDTGGNYVDTLGESGNVLEEEYYDQAINSQEIVISTPIKQGGKDLIAILRPIIVRDKIRLLLGGTVSLDYLNQIASTMNINGYGYAWVIDEEMNTIVHANKGYWANQSIFKNEQQLKDIAEEMVAGKTGEEIYTVNGQEQKLTFAPVAETGWSLALTASNSELLSPLAVVKKGSITASLIAIILGIIISYLVSARIASPLIKLTEVTEKVAAGDLTQKINNVDTSRDDEIGRLAGSVRNMIGNLRIMIGKVAEISEGVATSSEKLTAAGDQVGESAEQVGVSIQNVAAGAEEQAAQIERTANNTNNLINKIDDINQGSNTMNEAAGHVMNDIKKGNESVNYSIKNINNVKTSTGEVAEIINTLGETSAEIDNIVGLINGIAAQTNLLALNAAIEAARAGNAGKGFSVVAEEIRQLAEESSGATEQIAVLISKIQKGVNNAIAEMDNNIEAVDNSVKAIDDTGDVFNEIEREALNLKELINEIVQNSQAMAEDSKQVEEAINDITELSEQFASNSEEVAASSEEQIAATEEIVDGAKDLNDMSEELTRSIDQFKLK</sequence>
<dbReference type="Gene3D" id="1.10.287.950">
    <property type="entry name" value="Methyl-accepting chemotaxis protein"/>
    <property type="match status" value="1"/>
</dbReference>
<dbReference type="SMART" id="SM00283">
    <property type="entry name" value="MA"/>
    <property type="match status" value="1"/>
</dbReference>
<evidence type="ECO:0000313" key="14">
    <source>
        <dbReference type="Proteomes" id="UP000665020"/>
    </source>
</evidence>
<feature type="domain" description="Methyl-accepting transducer" evidence="11">
    <location>
        <begin position="384"/>
        <end position="620"/>
    </location>
</feature>